<dbReference type="AlphaFoldDB" id="A0A433QG29"/>
<reference evidence="1 2" key="1">
    <citation type="journal article" date="2018" name="New Phytol.">
        <title>Phylogenomics of Endogonaceae and evolution of mycorrhizas within Mucoromycota.</title>
        <authorList>
            <person name="Chang Y."/>
            <person name="Desiro A."/>
            <person name="Na H."/>
            <person name="Sandor L."/>
            <person name="Lipzen A."/>
            <person name="Clum A."/>
            <person name="Barry K."/>
            <person name="Grigoriev I.V."/>
            <person name="Martin F.M."/>
            <person name="Stajich J.E."/>
            <person name="Smith M.E."/>
            <person name="Bonito G."/>
            <person name="Spatafora J.W."/>
        </authorList>
    </citation>
    <scope>NUCLEOTIDE SEQUENCE [LARGE SCALE GENOMIC DNA]</scope>
    <source>
        <strain evidence="1 2">AD002</strain>
    </source>
</reference>
<protein>
    <submittedName>
        <fullName evidence="1">Uncharacterized protein</fullName>
    </submittedName>
</protein>
<dbReference type="EMBL" id="RBNJ01006203">
    <property type="protein sequence ID" value="RUS28746.1"/>
    <property type="molecule type" value="Genomic_DNA"/>
</dbReference>
<proteinExistence type="predicted"/>
<name>A0A433QG29_9FUNG</name>
<gene>
    <name evidence="1" type="ORF">BC938DRAFT_481499</name>
</gene>
<evidence type="ECO:0000313" key="1">
    <source>
        <dbReference type="EMBL" id="RUS28746.1"/>
    </source>
</evidence>
<organism evidence="1 2">
    <name type="scientific">Jimgerdemannia flammicorona</name>
    <dbReference type="NCBI Taxonomy" id="994334"/>
    <lineage>
        <taxon>Eukaryota</taxon>
        <taxon>Fungi</taxon>
        <taxon>Fungi incertae sedis</taxon>
        <taxon>Mucoromycota</taxon>
        <taxon>Mucoromycotina</taxon>
        <taxon>Endogonomycetes</taxon>
        <taxon>Endogonales</taxon>
        <taxon>Endogonaceae</taxon>
        <taxon>Jimgerdemannia</taxon>
    </lineage>
</organism>
<keyword evidence="2" id="KW-1185">Reference proteome</keyword>
<evidence type="ECO:0000313" key="2">
    <source>
        <dbReference type="Proteomes" id="UP000274822"/>
    </source>
</evidence>
<dbReference type="Proteomes" id="UP000274822">
    <property type="component" value="Unassembled WGS sequence"/>
</dbReference>
<feature type="non-terminal residue" evidence="1">
    <location>
        <position position="288"/>
    </location>
</feature>
<comment type="caution">
    <text evidence="1">The sequence shown here is derived from an EMBL/GenBank/DDBJ whole genome shotgun (WGS) entry which is preliminary data.</text>
</comment>
<accession>A0A433QG29</accession>
<sequence>MSSTPAWLPQWTPQSLAGKQFFYFPSGLGDSSKAWLPTGQQFQTEPSFLDSINVHLVEKIEDAKFVVVDDDFQPTSEAYQDMLEKARELCIPILTRLGIEAANRVFHASKETREVTSNLNSPEIVNVDEDKDDKGRLRLTFAEHTIDAIGVNKEATEYLHHQILLRDPIVREFADKTSTINGRHSRVKIDQDPPRIAGTRWKLDDVLSDYLAEAYSFVNRRTCIRNWNEDEFNDDYGTSYDEDDFQPADAVFAALYYFFCENKEAVEKLLIDDNSKLLLAAEKGLVGD</sequence>